<dbReference type="Proteomes" id="UP000262882">
    <property type="component" value="Unassembled WGS sequence"/>
</dbReference>
<dbReference type="OrthoDB" id="3487818at2"/>
<dbReference type="InterPro" id="IPR023895">
    <property type="entry name" value="Thiopep_bacteriocin_prcur"/>
</dbReference>
<comment type="caution">
    <text evidence="2">The sequence shown here is derived from an EMBL/GenBank/DDBJ whole genome shotgun (WGS) entry which is preliminary data.</text>
</comment>
<dbReference type="Pfam" id="PF19409">
    <property type="entry name" value="Thiopep_pre"/>
    <property type="match status" value="1"/>
</dbReference>
<evidence type="ECO:0000256" key="1">
    <source>
        <dbReference type="SAM" id="MobiDB-lite"/>
    </source>
</evidence>
<evidence type="ECO:0000313" key="2">
    <source>
        <dbReference type="EMBL" id="RFS83504.1"/>
    </source>
</evidence>
<evidence type="ECO:0000313" key="3">
    <source>
        <dbReference type="Proteomes" id="UP000262882"/>
    </source>
</evidence>
<feature type="region of interest" description="Disordered" evidence="1">
    <location>
        <begin position="38"/>
        <end position="59"/>
    </location>
</feature>
<dbReference type="EMBL" id="QVNQ01000006">
    <property type="protein sequence ID" value="RFS83504.1"/>
    <property type="molecule type" value="Genomic_DNA"/>
</dbReference>
<dbReference type="NCBIfam" id="TIGR03892">
    <property type="entry name" value="thiopep_precurs"/>
    <property type="match status" value="1"/>
</dbReference>
<dbReference type="RefSeq" id="WP_117401335.1">
    <property type="nucleotide sequence ID" value="NZ_QVNQ01000006.1"/>
</dbReference>
<keyword evidence="3" id="KW-1185">Reference proteome</keyword>
<name>A0A372GDQ7_9ACTN</name>
<dbReference type="AlphaFoldDB" id="A0A372GDQ7"/>
<accession>A0A372GDQ7</accession>
<organism evidence="2 3">
    <name type="scientific">Actinomadura spongiicola</name>
    <dbReference type="NCBI Taxonomy" id="2303421"/>
    <lineage>
        <taxon>Bacteria</taxon>
        <taxon>Bacillati</taxon>
        <taxon>Actinomycetota</taxon>
        <taxon>Actinomycetes</taxon>
        <taxon>Streptosporangiales</taxon>
        <taxon>Thermomonosporaceae</taxon>
        <taxon>Actinomadura</taxon>
    </lineage>
</organism>
<protein>
    <submittedName>
        <fullName evidence="2">Thiazolylpeptide-type bacteriocin</fullName>
    </submittedName>
</protein>
<gene>
    <name evidence="2" type="ORF">D0T12_20910</name>
</gene>
<dbReference type="NCBIfam" id="NF033400">
    <property type="entry name" value="thiazolyl_B"/>
    <property type="match status" value="1"/>
</dbReference>
<reference evidence="2 3" key="1">
    <citation type="submission" date="2018-08" db="EMBL/GenBank/DDBJ databases">
        <title>Actinomadura spongicola sp. nov., isolated from marine sponge Leucetta chagosensis.</title>
        <authorList>
            <person name="Li L."/>
            <person name="Lin H.W."/>
        </authorList>
    </citation>
    <scope>NUCLEOTIDE SEQUENCE [LARGE SCALE GENOMIC DNA]</scope>
    <source>
        <strain evidence="2 3">LHW52907</strain>
    </source>
</reference>
<sequence>MRMDTKLADLRSDFELLEAETFEILDYEDAPEMLADGCSTSSCSTSSSTTSCTSTASCA</sequence>
<proteinExistence type="predicted"/>